<dbReference type="PANTHER" id="PTHR43420:SF44">
    <property type="entry name" value="ACETYLTRANSFERASE YPEA"/>
    <property type="match status" value="1"/>
</dbReference>
<evidence type="ECO:0000313" key="8">
    <source>
        <dbReference type="Proteomes" id="UP001596147"/>
    </source>
</evidence>
<protein>
    <recommendedName>
        <fullName evidence="5">[Ribosomal protein bS18]-alanine N-acetyltransferase</fullName>
        <ecNumber evidence="5">2.3.1.266</ecNumber>
    </recommendedName>
</protein>
<evidence type="ECO:0000313" key="7">
    <source>
        <dbReference type="EMBL" id="MFC5464018.1"/>
    </source>
</evidence>
<evidence type="ECO:0000259" key="6">
    <source>
        <dbReference type="PROSITE" id="PS51186"/>
    </source>
</evidence>
<gene>
    <name evidence="7" type="primary">rimI</name>
    <name evidence="7" type="ORF">ACFPM4_04520</name>
</gene>
<dbReference type="SUPFAM" id="SSF55729">
    <property type="entry name" value="Acyl-CoA N-acyltransferases (Nat)"/>
    <property type="match status" value="1"/>
</dbReference>
<dbReference type="GO" id="GO:0005840">
    <property type="term" value="C:ribosome"/>
    <property type="evidence" value="ECO:0007669"/>
    <property type="project" value="UniProtKB-KW"/>
</dbReference>
<dbReference type="NCBIfam" id="TIGR01575">
    <property type="entry name" value="rimI"/>
    <property type="match status" value="1"/>
</dbReference>
<comment type="catalytic activity">
    <reaction evidence="5">
        <text>N-terminal L-alanyl-[ribosomal protein bS18] + acetyl-CoA = N-terminal N(alpha)-acetyl-L-alanyl-[ribosomal protein bS18] + CoA + H(+)</text>
        <dbReference type="Rhea" id="RHEA:43756"/>
        <dbReference type="Rhea" id="RHEA-COMP:10676"/>
        <dbReference type="Rhea" id="RHEA-COMP:10677"/>
        <dbReference type="ChEBI" id="CHEBI:15378"/>
        <dbReference type="ChEBI" id="CHEBI:57287"/>
        <dbReference type="ChEBI" id="CHEBI:57288"/>
        <dbReference type="ChEBI" id="CHEBI:64718"/>
        <dbReference type="ChEBI" id="CHEBI:83683"/>
        <dbReference type="EC" id="2.3.1.266"/>
    </reaction>
</comment>
<evidence type="ECO:0000256" key="3">
    <source>
        <dbReference type="ARBA" id="ARBA00022679"/>
    </source>
</evidence>
<dbReference type="RefSeq" id="WP_382348219.1">
    <property type="nucleotide sequence ID" value="NZ_JBHSMC010000003.1"/>
</dbReference>
<dbReference type="InterPro" id="IPR016181">
    <property type="entry name" value="Acyl_CoA_acyltransferase"/>
</dbReference>
<comment type="subcellular location">
    <subcellularLocation>
        <location evidence="5">Cytoplasm</location>
    </subcellularLocation>
</comment>
<dbReference type="GO" id="GO:0008999">
    <property type="term" value="F:protein-N-terminal-alanine acetyltransferase activity"/>
    <property type="evidence" value="ECO:0007669"/>
    <property type="project" value="UniProtKB-EC"/>
</dbReference>
<comment type="caution">
    <text evidence="7">The sequence shown here is derived from an EMBL/GenBank/DDBJ whole genome shotgun (WGS) entry which is preliminary data.</text>
</comment>
<organism evidence="7 8">
    <name type="scientific">Lederbergia graminis</name>
    <dbReference type="NCBI Taxonomy" id="735518"/>
    <lineage>
        <taxon>Bacteria</taxon>
        <taxon>Bacillati</taxon>
        <taxon>Bacillota</taxon>
        <taxon>Bacilli</taxon>
        <taxon>Bacillales</taxon>
        <taxon>Bacillaceae</taxon>
        <taxon>Lederbergia</taxon>
    </lineage>
</organism>
<feature type="domain" description="N-acetyltransferase" evidence="6">
    <location>
        <begin position="9"/>
        <end position="153"/>
    </location>
</feature>
<dbReference type="EMBL" id="JBHSMC010000003">
    <property type="protein sequence ID" value="MFC5464018.1"/>
    <property type="molecule type" value="Genomic_DNA"/>
</dbReference>
<dbReference type="CDD" id="cd04301">
    <property type="entry name" value="NAT_SF"/>
    <property type="match status" value="1"/>
</dbReference>
<dbReference type="InterPro" id="IPR006464">
    <property type="entry name" value="AcTrfase_RimI/Ard1"/>
</dbReference>
<keyword evidence="2 5" id="KW-0963">Cytoplasm</keyword>
<dbReference type="Gene3D" id="3.40.630.30">
    <property type="match status" value="1"/>
</dbReference>
<dbReference type="PROSITE" id="PS51186">
    <property type="entry name" value="GNAT"/>
    <property type="match status" value="1"/>
</dbReference>
<dbReference type="Pfam" id="PF00583">
    <property type="entry name" value="Acetyltransf_1"/>
    <property type="match status" value="1"/>
</dbReference>
<keyword evidence="8" id="KW-1185">Reference proteome</keyword>
<name>A0ABW0LHI1_9BACI</name>
<reference evidence="8" key="1">
    <citation type="journal article" date="2019" name="Int. J. Syst. Evol. Microbiol.">
        <title>The Global Catalogue of Microorganisms (GCM) 10K type strain sequencing project: providing services to taxonomists for standard genome sequencing and annotation.</title>
        <authorList>
            <consortium name="The Broad Institute Genomics Platform"/>
            <consortium name="The Broad Institute Genome Sequencing Center for Infectious Disease"/>
            <person name="Wu L."/>
            <person name="Ma J."/>
        </authorList>
    </citation>
    <scope>NUCLEOTIDE SEQUENCE [LARGE SCALE GENOMIC DNA]</scope>
    <source>
        <strain evidence="8">CGMCC 1.12237</strain>
    </source>
</reference>
<comment type="similarity">
    <text evidence="1 5">Belongs to the acetyltransferase family. RimI subfamily.</text>
</comment>
<keyword evidence="4 7" id="KW-0012">Acyltransferase</keyword>
<keyword evidence="7" id="KW-0687">Ribonucleoprotein</keyword>
<keyword evidence="3 7" id="KW-0808">Transferase</keyword>
<evidence type="ECO:0000256" key="1">
    <source>
        <dbReference type="ARBA" id="ARBA00005395"/>
    </source>
</evidence>
<sequence>MIDQETCDLTFRFATERDIQALVEIEQQSFSVPWPAEAFYNDIVGNRFARYLIIECNGKVAGYCGVWLVIDEAHITNIAILPQYRGRKLGEALLSKMMMFAMASGANTMTLEVRVSNHPARSLYKKLGFQEGGIRKNYYTDNFEDAIVMWVKL</sequence>
<evidence type="ECO:0000256" key="5">
    <source>
        <dbReference type="RuleBase" id="RU363094"/>
    </source>
</evidence>
<comment type="function">
    <text evidence="5">Acetylates the N-terminal alanine of ribosomal protein bS18.</text>
</comment>
<proteinExistence type="inferred from homology"/>
<dbReference type="EC" id="2.3.1.266" evidence="5"/>
<dbReference type="Proteomes" id="UP001596147">
    <property type="component" value="Unassembled WGS sequence"/>
</dbReference>
<accession>A0ABW0LHI1</accession>
<evidence type="ECO:0000256" key="2">
    <source>
        <dbReference type="ARBA" id="ARBA00022490"/>
    </source>
</evidence>
<keyword evidence="7" id="KW-0689">Ribosomal protein</keyword>
<dbReference type="InterPro" id="IPR050680">
    <property type="entry name" value="YpeA/RimI_acetyltransf"/>
</dbReference>
<dbReference type="PANTHER" id="PTHR43420">
    <property type="entry name" value="ACETYLTRANSFERASE"/>
    <property type="match status" value="1"/>
</dbReference>
<evidence type="ECO:0000256" key="4">
    <source>
        <dbReference type="ARBA" id="ARBA00023315"/>
    </source>
</evidence>
<dbReference type="InterPro" id="IPR000182">
    <property type="entry name" value="GNAT_dom"/>
</dbReference>